<feature type="domain" description="LysM" evidence="2">
    <location>
        <begin position="209"/>
        <end position="253"/>
    </location>
</feature>
<feature type="signal peptide" evidence="1">
    <location>
        <begin position="1"/>
        <end position="21"/>
    </location>
</feature>
<dbReference type="PROSITE" id="PS51257">
    <property type="entry name" value="PROKAR_LIPOPROTEIN"/>
    <property type="match status" value="1"/>
</dbReference>
<keyword evidence="1" id="KW-0732">Signal</keyword>
<keyword evidence="4" id="KW-1185">Reference proteome</keyword>
<dbReference type="EMBL" id="JAEMEF010000016">
    <property type="protein sequence ID" value="MBL7561044.1"/>
    <property type="molecule type" value="Genomic_DNA"/>
</dbReference>
<feature type="domain" description="LysM" evidence="2">
    <location>
        <begin position="90"/>
        <end position="134"/>
    </location>
</feature>
<feature type="domain" description="LysM" evidence="2">
    <location>
        <begin position="25"/>
        <end position="68"/>
    </location>
</feature>
<dbReference type="InterPro" id="IPR018392">
    <property type="entry name" value="LysM"/>
</dbReference>
<evidence type="ECO:0000256" key="1">
    <source>
        <dbReference type="SAM" id="SignalP"/>
    </source>
</evidence>
<feature type="chain" id="PRO_5046502394" evidence="1">
    <location>
        <begin position="22"/>
        <end position="645"/>
    </location>
</feature>
<dbReference type="PROSITE" id="PS51782">
    <property type="entry name" value="LYSM"/>
    <property type="match status" value="4"/>
</dbReference>
<dbReference type="Proteomes" id="UP000605013">
    <property type="component" value="Unassembled WGS sequence"/>
</dbReference>
<evidence type="ECO:0000313" key="4">
    <source>
        <dbReference type="Proteomes" id="UP000605013"/>
    </source>
</evidence>
<protein>
    <submittedName>
        <fullName evidence="3">LysM peptidoglycan-binding domain-containing protein</fullName>
    </submittedName>
</protein>
<dbReference type="Pfam" id="PF01476">
    <property type="entry name" value="LysM"/>
    <property type="match status" value="4"/>
</dbReference>
<dbReference type="SUPFAM" id="SSF54106">
    <property type="entry name" value="LysM domain"/>
    <property type="match status" value="3"/>
</dbReference>
<dbReference type="SMART" id="SM00257">
    <property type="entry name" value="LysM"/>
    <property type="match status" value="4"/>
</dbReference>
<reference evidence="3 4" key="1">
    <citation type="submission" date="2020-12" db="EMBL/GenBank/DDBJ databases">
        <title>Olleya sediminilitoris sp. nov., isolated from a tidal flat.</title>
        <authorList>
            <person name="Park S."/>
            <person name="Yoon J.-H."/>
        </authorList>
    </citation>
    <scope>NUCLEOTIDE SEQUENCE [LARGE SCALE GENOMIC DNA]</scope>
    <source>
        <strain evidence="3 4">YSTF-M6</strain>
    </source>
</reference>
<dbReference type="Gene3D" id="3.10.350.10">
    <property type="entry name" value="LysM domain"/>
    <property type="match status" value="3"/>
</dbReference>
<dbReference type="PANTHER" id="PTHR33734:SF22">
    <property type="entry name" value="MEMBRANE-BOUND LYTIC MUREIN TRANSGLYCOSYLASE D"/>
    <property type="match status" value="1"/>
</dbReference>
<dbReference type="InterPro" id="IPR028082">
    <property type="entry name" value="Peripla_BP_I"/>
</dbReference>
<dbReference type="InterPro" id="IPR036779">
    <property type="entry name" value="LysM_dom_sf"/>
</dbReference>
<feature type="domain" description="LysM" evidence="2">
    <location>
        <begin position="150"/>
        <end position="193"/>
    </location>
</feature>
<accession>A0ABS1WPJ0</accession>
<dbReference type="Gene3D" id="3.40.50.2300">
    <property type="match status" value="2"/>
</dbReference>
<comment type="caution">
    <text evidence="3">The sequence shown here is derived from an EMBL/GenBank/DDBJ whole genome shotgun (WGS) entry which is preliminary data.</text>
</comment>
<dbReference type="PANTHER" id="PTHR33734">
    <property type="entry name" value="LYSM DOMAIN-CONTAINING GPI-ANCHORED PROTEIN 2"/>
    <property type="match status" value="1"/>
</dbReference>
<sequence length="645" mass="72425">MRKLIHILSIIVLFGCASAKAQNYKTHKVQTGETIEEIATKYKVTKSQIYALNPDARKELKPNAVLIIPNAALVPNRPTVTEVKSLEGFKTHKVKRKETLYSLSKKYDVAQEEIKKHNPDLYSNSLRKGDKIKIPIYKVSKEVTTKSSVTKYTVKPKEGKWRIAYQYGITVQDLEDLNPEMAEVLQPGDIVNVPNLEVEDVKVVDEQYSYYTVLPAEGFYRLKIKTGLTQEQLEQLNPDLATTGLKPGMVLKIPFDANITAINHGLDPSVLADSLMVSDLTTRQLDLATKHVAIMLPFKLNEVNSDSIYDAKKIIKTDAYVSMSLEFYSGVKIALDSLSSLGVNLKVDVYDTEKRESTVNSIVKSSEFDDVDVVIGPVDSKLFNSAAATLKSKNIPLVSPITKTVNLGDNVFQSRPSETLLKERLLEYFKADTTSHFIIISDIKNKETATSLKKSFPKASIVMSRKVYKTGADAYYIMDSDIESKLKPGKNVVFLETANAGFVSNVSSVLNSIIKPTKQIVLTTTDKTKAFEDDEVSNMHLSNLNFTYASINKSFSEDDNNSFAKRYKTLYHETPSTYAVRGFDLTMDVVLRLVTSKDLYLSAIQSPLTTYVENKFAYKKELFGGYYNNTVYIVQYKDLRIVEVK</sequence>
<dbReference type="CDD" id="cd00118">
    <property type="entry name" value="LysM"/>
    <property type="match status" value="3"/>
</dbReference>
<evidence type="ECO:0000259" key="2">
    <source>
        <dbReference type="PROSITE" id="PS51782"/>
    </source>
</evidence>
<dbReference type="RefSeq" id="WP_203001534.1">
    <property type="nucleotide sequence ID" value="NZ_JAEMEF010000016.1"/>
</dbReference>
<name>A0ABS1WPJ0_9FLAO</name>
<organism evidence="3 4">
    <name type="scientific">Olleya sediminilitoris</name>
    <dbReference type="NCBI Taxonomy" id="2795739"/>
    <lineage>
        <taxon>Bacteria</taxon>
        <taxon>Pseudomonadati</taxon>
        <taxon>Bacteroidota</taxon>
        <taxon>Flavobacteriia</taxon>
        <taxon>Flavobacteriales</taxon>
        <taxon>Flavobacteriaceae</taxon>
    </lineage>
</organism>
<proteinExistence type="predicted"/>
<dbReference type="SUPFAM" id="SSF53822">
    <property type="entry name" value="Periplasmic binding protein-like I"/>
    <property type="match status" value="1"/>
</dbReference>
<dbReference type="CDD" id="cd06268">
    <property type="entry name" value="PBP1_ABC_transporter_LIVBP-like"/>
    <property type="match status" value="1"/>
</dbReference>
<evidence type="ECO:0000313" key="3">
    <source>
        <dbReference type="EMBL" id="MBL7561044.1"/>
    </source>
</evidence>
<gene>
    <name evidence="3" type="ORF">JAO71_14660</name>
</gene>